<dbReference type="PRINTS" id="PR00081">
    <property type="entry name" value="GDHRDH"/>
</dbReference>
<dbReference type="PROSITE" id="PS00061">
    <property type="entry name" value="ADH_SHORT"/>
    <property type="match status" value="1"/>
</dbReference>
<evidence type="ECO:0000313" key="5">
    <source>
        <dbReference type="EMBL" id="ORX38988.1"/>
    </source>
</evidence>
<evidence type="ECO:0000256" key="1">
    <source>
        <dbReference type="ARBA" id="ARBA00006484"/>
    </source>
</evidence>
<dbReference type="PANTHER" id="PTHR43669:SF3">
    <property type="entry name" value="ALCOHOL DEHYDROGENASE, PUTATIVE (AFU_ORTHOLOGUE AFUA_3G03445)-RELATED"/>
    <property type="match status" value="1"/>
</dbReference>
<dbReference type="InterPro" id="IPR020904">
    <property type="entry name" value="Sc_DH/Rdtase_CS"/>
</dbReference>
<protein>
    <submittedName>
        <fullName evidence="5">Short-chain dehydrogenase/reductase SDR</fullName>
    </submittedName>
</protein>
<evidence type="ECO:0000313" key="6">
    <source>
        <dbReference type="Proteomes" id="UP000193218"/>
    </source>
</evidence>
<evidence type="ECO:0000256" key="4">
    <source>
        <dbReference type="RuleBase" id="RU000363"/>
    </source>
</evidence>
<dbReference type="InterPro" id="IPR036291">
    <property type="entry name" value="NAD(P)-bd_dom_sf"/>
</dbReference>
<dbReference type="PANTHER" id="PTHR43669">
    <property type="entry name" value="5-KETO-D-GLUCONATE 5-REDUCTASE"/>
    <property type="match status" value="1"/>
</dbReference>
<sequence length="257" mass="27655">MSIAEQEPRSRIALVTGSSSGIGRSSAIALNAAGWTVILTGRRKDALEETVRLMGDDRSERTTIVVGDLAKPEFVEALFDIIRRDFGRLDLLFNNAGMGAPKQSFDRIPLDTFQEVLDLNVTSAFFCAQEAFKLMREQEPQGGRIINNGSISAYAPRPLGAAYTISKHAISGLTKSIALEGREHNIACSQIDIGNAYTSLSSSGSGQLQADGTTRVEAGFDVKHVGDALVYMAELPLEVNILSQTIMATTMPFVGRG</sequence>
<dbReference type="FunFam" id="3.40.50.720:FF:000084">
    <property type="entry name" value="Short-chain dehydrogenase reductase"/>
    <property type="match status" value="1"/>
</dbReference>
<dbReference type="RefSeq" id="XP_021872851.1">
    <property type="nucleotide sequence ID" value="XM_022014992.1"/>
</dbReference>
<dbReference type="Gene3D" id="3.40.50.720">
    <property type="entry name" value="NAD(P)-binding Rossmann-like Domain"/>
    <property type="match status" value="1"/>
</dbReference>
<dbReference type="Proteomes" id="UP000193218">
    <property type="component" value="Unassembled WGS sequence"/>
</dbReference>
<dbReference type="InterPro" id="IPR002347">
    <property type="entry name" value="SDR_fam"/>
</dbReference>
<dbReference type="STRING" id="4999.A0A1Y1ULR4"/>
<proteinExistence type="inferred from homology"/>
<dbReference type="SUPFAM" id="SSF51735">
    <property type="entry name" value="NAD(P)-binding Rossmann-fold domains"/>
    <property type="match status" value="1"/>
</dbReference>
<dbReference type="Pfam" id="PF00106">
    <property type="entry name" value="adh_short"/>
    <property type="match status" value="1"/>
</dbReference>
<evidence type="ECO:0000256" key="2">
    <source>
        <dbReference type="ARBA" id="ARBA00022857"/>
    </source>
</evidence>
<keyword evidence="2" id="KW-0521">NADP</keyword>
<dbReference type="AlphaFoldDB" id="A0A1Y1ULR4"/>
<dbReference type="GO" id="GO:0016491">
    <property type="term" value="F:oxidoreductase activity"/>
    <property type="evidence" value="ECO:0007669"/>
    <property type="project" value="UniProtKB-KW"/>
</dbReference>
<gene>
    <name evidence="5" type="ORF">BD324DRAFT_618123</name>
</gene>
<dbReference type="OrthoDB" id="1933717at2759"/>
<keyword evidence="3" id="KW-0560">Oxidoreductase</keyword>
<reference evidence="5 6" key="1">
    <citation type="submission" date="2017-03" db="EMBL/GenBank/DDBJ databases">
        <title>Widespread Adenine N6-methylation of Active Genes in Fungi.</title>
        <authorList>
            <consortium name="DOE Joint Genome Institute"/>
            <person name="Mondo S.J."/>
            <person name="Dannebaum R.O."/>
            <person name="Kuo R.C."/>
            <person name="Louie K.B."/>
            <person name="Bewick A.J."/>
            <person name="Labutti K."/>
            <person name="Haridas S."/>
            <person name="Kuo A."/>
            <person name="Salamov A."/>
            <person name="Ahrendt S.R."/>
            <person name="Lau R."/>
            <person name="Bowen B.P."/>
            <person name="Lipzen A."/>
            <person name="Sullivan W."/>
            <person name="Andreopoulos W.B."/>
            <person name="Clum A."/>
            <person name="Lindquist E."/>
            <person name="Daum C."/>
            <person name="Northen T.R."/>
            <person name="Ramamoorthy G."/>
            <person name="Schmitz R.J."/>
            <person name="Gryganskyi A."/>
            <person name="Culley D."/>
            <person name="Magnuson J."/>
            <person name="James T.Y."/>
            <person name="O'Malley M.A."/>
            <person name="Stajich J.E."/>
            <person name="Spatafora J.W."/>
            <person name="Visel A."/>
            <person name="Grigoriev I.V."/>
        </authorList>
    </citation>
    <scope>NUCLEOTIDE SEQUENCE [LARGE SCALE GENOMIC DNA]</scope>
    <source>
        <strain evidence="5 6">NRRL Y-17943</strain>
    </source>
</reference>
<dbReference type="CDD" id="cd05233">
    <property type="entry name" value="SDR_c"/>
    <property type="match status" value="1"/>
</dbReference>
<comment type="similarity">
    <text evidence="1 4">Belongs to the short-chain dehydrogenases/reductases (SDR) family.</text>
</comment>
<evidence type="ECO:0000256" key="3">
    <source>
        <dbReference type="ARBA" id="ARBA00023002"/>
    </source>
</evidence>
<keyword evidence="6" id="KW-1185">Reference proteome</keyword>
<dbReference type="EMBL" id="NBSH01000003">
    <property type="protein sequence ID" value="ORX38988.1"/>
    <property type="molecule type" value="Genomic_DNA"/>
</dbReference>
<dbReference type="InParanoid" id="A0A1Y1ULR4"/>
<organism evidence="5 6">
    <name type="scientific">Kockovaella imperatae</name>
    <dbReference type="NCBI Taxonomy" id="4999"/>
    <lineage>
        <taxon>Eukaryota</taxon>
        <taxon>Fungi</taxon>
        <taxon>Dikarya</taxon>
        <taxon>Basidiomycota</taxon>
        <taxon>Agaricomycotina</taxon>
        <taxon>Tremellomycetes</taxon>
        <taxon>Tremellales</taxon>
        <taxon>Cuniculitremaceae</taxon>
        <taxon>Kockovaella</taxon>
    </lineage>
</organism>
<accession>A0A1Y1ULR4</accession>
<dbReference type="PRINTS" id="PR00080">
    <property type="entry name" value="SDRFAMILY"/>
</dbReference>
<name>A0A1Y1ULR4_9TREE</name>
<comment type="caution">
    <text evidence="5">The sequence shown here is derived from an EMBL/GenBank/DDBJ whole genome shotgun (WGS) entry which is preliminary data.</text>
</comment>
<dbReference type="GeneID" id="33556800"/>